<dbReference type="OrthoDB" id="110795at2"/>
<gene>
    <name evidence="2" type="ORF">SAMN04487944_10241</name>
</gene>
<dbReference type="Proteomes" id="UP000199687">
    <property type="component" value="Unassembled WGS sequence"/>
</dbReference>
<evidence type="ECO:0000259" key="1">
    <source>
        <dbReference type="Pfam" id="PF01261"/>
    </source>
</evidence>
<evidence type="ECO:0000313" key="2">
    <source>
        <dbReference type="EMBL" id="SER24405.1"/>
    </source>
</evidence>
<dbReference type="EMBL" id="FOGL01000002">
    <property type="protein sequence ID" value="SER24405.1"/>
    <property type="molecule type" value="Genomic_DNA"/>
</dbReference>
<dbReference type="Gene3D" id="3.20.20.150">
    <property type="entry name" value="Divalent-metal-dependent TIM barrel enzymes"/>
    <property type="match status" value="1"/>
</dbReference>
<dbReference type="STRING" id="531814.SAMN04487944_10241"/>
<feature type="domain" description="Xylose isomerase-like TIM barrel" evidence="1">
    <location>
        <begin position="21"/>
        <end position="259"/>
    </location>
</feature>
<dbReference type="InterPro" id="IPR036237">
    <property type="entry name" value="Xyl_isomerase-like_sf"/>
</dbReference>
<sequence length="266" mass="30067">MTSVTYSDLVLLNKDMIENVQQLIEYGADKIELMMDGDKWDEMDRLFEPVAAQLNKLPVSFSIHPPAWDINLTSENKAIREASFHEYRKAIEFAAMIDASHVVIHPGFCFSPVFDKRLAQRRAKESIIRLCEIARPLGVNLAVENVGYSGTALFTQEEFIHFLDGIDEIAGYLIDVGHAQLDGWDVPSVLVSVKDRLMALHLHDNMAEVDDHLPIGAGKMDWQKILDTIRDHQIQCDYILEYAPGTALEALRTGKEFLQQSVLISQ</sequence>
<keyword evidence="2" id="KW-0413">Isomerase</keyword>
<dbReference type="InterPro" id="IPR013022">
    <property type="entry name" value="Xyl_isomerase-like_TIM-brl"/>
</dbReference>
<dbReference type="PANTHER" id="PTHR12110">
    <property type="entry name" value="HYDROXYPYRUVATE ISOMERASE"/>
    <property type="match status" value="1"/>
</dbReference>
<dbReference type="Pfam" id="PF01261">
    <property type="entry name" value="AP_endonuc_2"/>
    <property type="match status" value="1"/>
</dbReference>
<dbReference type="AlphaFoldDB" id="A0A1H9MLR8"/>
<organism evidence="2 3">
    <name type="scientific">Gracilibacillus ureilyticus</name>
    <dbReference type="NCBI Taxonomy" id="531814"/>
    <lineage>
        <taxon>Bacteria</taxon>
        <taxon>Bacillati</taxon>
        <taxon>Bacillota</taxon>
        <taxon>Bacilli</taxon>
        <taxon>Bacillales</taxon>
        <taxon>Bacillaceae</taxon>
        <taxon>Gracilibacillus</taxon>
    </lineage>
</organism>
<accession>A0A1H9MLR8</accession>
<evidence type="ECO:0000313" key="3">
    <source>
        <dbReference type="Proteomes" id="UP000199687"/>
    </source>
</evidence>
<keyword evidence="3" id="KW-1185">Reference proteome</keyword>
<reference evidence="2 3" key="1">
    <citation type="submission" date="2016-10" db="EMBL/GenBank/DDBJ databases">
        <authorList>
            <person name="de Groot N.N."/>
        </authorList>
    </citation>
    <scope>NUCLEOTIDE SEQUENCE [LARGE SCALE GENOMIC DNA]</scope>
    <source>
        <strain evidence="2 3">CGMCC 1.7727</strain>
    </source>
</reference>
<dbReference type="GO" id="GO:0016853">
    <property type="term" value="F:isomerase activity"/>
    <property type="evidence" value="ECO:0007669"/>
    <property type="project" value="UniProtKB-KW"/>
</dbReference>
<name>A0A1H9MLR8_9BACI</name>
<dbReference type="RefSeq" id="WP_089738970.1">
    <property type="nucleotide sequence ID" value="NZ_FOGL01000002.1"/>
</dbReference>
<proteinExistence type="predicted"/>
<dbReference type="PANTHER" id="PTHR12110:SF21">
    <property type="entry name" value="XYLOSE ISOMERASE-LIKE TIM BARREL DOMAIN-CONTAINING PROTEIN"/>
    <property type="match status" value="1"/>
</dbReference>
<dbReference type="SUPFAM" id="SSF51658">
    <property type="entry name" value="Xylose isomerase-like"/>
    <property type="match status" value="1"/>
</dbReference>
<dbReference type="InterPro" id="IPR050312">
    <property type="entry name" value="IolE/XylAMocC-like"/>
</dbReference>
<protein>
    <submittedName>
        <fullName evidence="2">Sugar phosphate isomerase/epimerase</fullName>
    </submittedName>
</protein>